<proteinExistence type="predicted"/>
<keyword evidence="2" id="KW-1185">Reference proteome</keyword>
<evidence type="ECO:0000313" key="2">
    <source>
        <dbReference type="Proteomes" id="UP000256913"/>
    </source>
</evidence>
<dbReference type="PANTHER" id="PTHR11941">
    <property type="entry name" value="ENOYL-COA HYDRATASE-RELATED"/>
    <property type="match status" value="1"/>
</dbReference>
<dbReference type="CDD" id="cd06558">
    <property type="entry name" value="crotonase-like"/>
    <property type="match status" value="1"/>
</dbReference>
<dbReference type="RefSeq" id="WP_116076777.1">
    <property type="nucleotide sequence ID" value="NZ_BONB01000054.1"/>
</dbReference>
<name>A0A3D9ZR78_9ACTN</name>
<dbReference type="AlphaFoldDB" id="A0A3D9ZR78"/>
<accession>A0A3D9ZR78</accession>
<dbReference type="OrthoDB" id="8640486at2"/>
<dbReference type="Pfam" id="PF00378">
    <property type="entry name" value="ECH_1"/>
    <property type="match status" value="1"/>
</dbReference>
<dbReference type="InterPro" id="IPR001753">
    <property type="entry name" value="Enoyl-CoA_hydra/iso"/>
</dbReference>
<evidence type="ECO:0000313" key="1">
    <source>
        <dbReference type="EMBL" id="REF99886.1"/>
    </source>
</evidence>
<dbReference type="Gene3D" id="3.90.226.10">
    <property type="entry name" value="2-enoyl-CoA Hydratase, Chain A, domain 1"/>
    <property type="match status" value="1"/>
</dbReference>
<dbReference type="GO" id="GO:0006635">
    <property type="term" value="P:fatty acid beta-oxidation"/>
    <property type="evidence" value="ECO:0007669"/>
    <property type="project" value="TreeGrafter"/>
</dbReference>
<dbReference type="Proteomes" id="UP000256913">
    <property type="component" value="Unassembled WGS sequence"/>
</dbReference>
<sequence>MITVEERGAVSVVRIENGPVNVLGLDTLRELAATLDGLTEAPAVVLTGAGRAFSAGVDLKLLLEGGESYTREFLLALGGVFRTVFEHPRPLVAAVNGHAIAGGCVIAAGCDYRFMSAGTIGVAELLVGVPFPATALEAIRFVAGPRTAALVLTGKALRPAEALAVGLVDEVVEPDALLDAALARAEAFAAIPAVSFTMTKAALRADARRLMAADDIDGVIEVWNSAAVRAAISGYLERLAKR</sequence>
<reference evidence="1 2" key="1">
    <citation type="submission" date="2018-08" db="EMBL/GenBank/DDBJ databases">
        <title>Sequencing the genomes of 1000 actinobacteria strains.</title>
        <authorList>
            <person name="Klenk H.-P."/>
        </authorList>
    </citation>
    <scope>NUCLEOTIDE SEQUENCE [LARGE SCALE GENOMIC DNA]</scope>
    <source>
        <strain evidence="1 2">DSM 44099</strain>
    </source>
</reference>
<dbReference type="InterPro" id="IPR029045">
    <property type="entry name" value="ClpP/crotonase-like_dom_sf"/>
</dbReference>
<comment type="caution">
    <text evidence="1">The sequence shown here is derived from an EMBL/GenBank/DDBJ whole genome shotgun (WGS) entry which is preliminary data.</text>
</comment>
<dbReference type="SUPFAM" id="SSF52096">
    <property type="entry name" value="ClpP/crotonase"/>
    <property type="match status" value="1"/>
</dbReference>
<gene>
    <name evidence="1" type="ORF">DFJ67_5930</name>
</gene>
<protein>
    <submittedName>
        <fullName evidence="1">Enoyl-CoA hydratase</fullName>
    </submittedName>
</protein>
<dbReference type="GO" id="GO:0003824">
    <property type="term" value="F:catalytic activity"/>
    <property type="evidence" value="ECO:0007669"/>
    <property type="project" value="UniProtKB-ARBA"/>
</dbReference>
<dbReference type="PANTHER" id="PTHR11941:SF54">
    <property type="entry name" value="ENOYL-COA HYDRATASE, MITOCHONDRIAL"/>
    <property type="match status" value="1"/>
</dbReference>
<organism evidence="1 2">
    <name type="scientific">Asanoa ferruginea</name>
    <dbReference type="NCBI Taxonomy" id="53367"/>
    <lineage>
        <taxon>Bacteria</taxon>
        <taxon>Bacillati</taxon>
        <taxon>Actinomycetota</taxon>
        <taxon>Actinomycetes</taxon>
        <taxon>Micromonosporales</taxon>
        <taxon>Micromonosporaceae</taxon>
        <taxon>Asanoa</taxon>
    </lineage>
</organism>
<dbReference type="EMBL" id="QUMQ01000001">
    <property type="protein sequence ID" value="REF99886.1"/>
    <property type="molecule type" value="Genomic_DNA"/>
</dbReference>